<dbReference type="InterPro" id="IPR012337">
    <property type="entry name" value="RNaseH-like_sf"/>
</dbReference>
<dbReference type="Proteomes" id="UP000309215">
    <property type="component" value="Unassembled WGS sequence"/>
</dbReference>
<reference evidence="3 4" key="1">
    <citation type="submission" date="2019-04" db="EMBL/GenBank/DDBJ databases">
        <authorList>
            <person name="Li Y."/>
            <person name="Wang J."/>
        </authorList>
    </citation>
    <scope>NUCLEOTIDE SEQUENCE [LARGE SCALE GENOMIC DNA]</scope>
    <source>
        <strain evidence="3 4">DSM 14668</strain>
    </source>
</reference>
<dbReference type="PANTHER" id="PTHR47515">
    <property type="entry name" value="LOW CALCIUM RESPONSE LOCUS PROTEIN T"/>
    <property type="match status" value="1"/>
</dbReference>
<name>A0A4U1I2P3_9BACT</name>
<evidence type="ECO:0000313" key="4">
    <source>
        <dbReference type="Proteomes" id="UP000309215"/>
    </source>
</evidence>
<dbReference type="EMBL" id="SSMQ01000184">
    <property type="protein sequence ID" value="TKC87491.1"/>
    <property type="molecule type" value="Genomic_DNA"/>
</dbReference>
<feature type="domain" description="Integrase catalytic" evidence="2">
    <location>
        <begin position="71"/>
        <end position="238"/>
    </location>
</feature>
<dbReference type="PROSITE" id="PS50994">
    <property type="entry name" value="INTEGRASE"/>
    <property type="match status" value="1"/>
</dbReference>
<comment type="caution">
    <text evidence="3">The sequence shown here is derived from an EMBL/GenBank/DDBJ whole genome shotgun (WGS) entry which is preliminary data.</text>
</comment>
<evidence type="ECO:0000313" key="3">
    <source>
        <dbReference type="EMBL" id="TKC87491.1"/>
    </source>
</evidence>
<dbReference type="Pfam" id="PF13683">
    <property type="entry name" value="rve_3"/>
    <property type="match status" value="1"/>
</dbReference>
<dbReference type="PANTHER" id="PTHR47515:SF2">
    <property type="entry name" value="INTEGRASE CORE DOMAIN PROTEIN"/>
    <property type="match status" value="1"/>
</dbReference>
<dbReference type="GO" id="GO:0015074">
    <property type="term" value="P:DNA integration"/>
    <property type="evidence" value="ECO:0007669"/>
    <property type="project" value="InterPro"/>
</dbReference>
<protein>
    <submittedName>
        <fullName evidence="3">Transposase</fullName>
    </submittedName>
</protein>
<accession>A0A4U1I2P3</accession>
<gene>
    <name evidence="3" type="ORF">E8A74_51575</name>
</gene>
<dbReference type="SUPFAM" id="SSF53098">
    <property type="entry name" value="Ribonuclease H-like"/>
    <property type="match status" value="1"/>
</dbReference>
<feature type="region of interest" description="Disordered" evidence="1">
    <location>
        <begin position="173"/>
        <end position="199"/>
    </location>
</feature>
<organism evidence="3 4">
    <name type="scientific">Polyangium fumosum</name>
    <dbReference type="NCBI Taxonomy" id="889272"/>
    <lineage>
        <taxon>Bacteria</taxon>
        <taxon>Pseudomonadati</taxon>
        <taxon>Myxococcota</taxon>
        <taxon>Polyangia</taxon>
        <taxon>Polyangiales</taxon>
        <taxon>Polyangiaceae</taxon>
        <taxon>Polyangium</taxon>
    </lineage>
</organism>
<dbReference type="GO" id="GO:0003676">
    <property type="term" value="F:nucleic acid binding"/>
    <property type="evidence" value="ECO:0007669"/>
    <property type="project" value="InterPro"/>
</dbReference>
<dbReference type="Gene3D" id="3.30.420.10">
    <property type="entry name" value="Ribonuclease H-like superfamily/Ribonuclease H"/>
    <property type="match status" value="1"/>
</dbReference>
<dbReference type="InterPro" id="IPR001584">
    <property type="entry name" value="Integrase_cat-core"/>
</dbReference>
<evidence type="ECO:0000256" key="1">
    <source>
        <dbReference type="SAM" id="MobiDB-lite"/>
    </source>
</evidence>
<dbReference type="OrthoDB" id="5392217at2"/>
<sequence>MDDELADVFVKTRKDHPTWGPKKLRAFVAAQQPELVVPAASTIGELLKSRGLIRPRRRRLRVPLHTSPLSSSDRPNSTWCADFKGHFALGDRTRCHPLTITDDYSRYLLACEGMHDPKGKPVCEHFERVFREFGVPERIRTDNGAPFASKAPGGLSALSVWWIKLGIVPERIEPGRPEQNGRHERMHRTLKDEATQPPGATLNEQQRVLDRFRHEYNDVRPHEALNQKPPAKIYVTSARSFPQSPRSPEYGEGFIVRKLDDLGRLRRPSARHVMTRLLSLEPVGLREVDDDRWEVFYGPVLLGTLDETGKEPRFIRAG</sequence>
<evidence type="ECO:0000259" key="2">
    <source>
        <dbReference type="PROSITE" id="PS50994"/>
    </source>
</evidence>
<dbReference type="InterPro" id="IPR036397">
    <property type="entry name" value="RNaseH_sf"/>
</dbReference>
<keyword evidence="4" id="KW-1185">Reference proteome</keyword>
<proteinExistence type="predicted"/>
<feature type="compositionally biased region" description="Basic and acidic residues" evidence="1">
    <location>
        <begin position="173"/>
        <end position="194"/>
    </location>
</feature>
<dbReference type="AlphaFoldDB" id="A0A4U1I2P3"/>